<gene>
    <name evidence="3" type="ordered locus">RB2501_02355</name>
</gene>
<dbReference type="InterPro" id="IPR052574">
    <property type="entry name" value="CDIRP"/>
</dbReference>
<reference evidence="3 4" key="1">
    <citation type="journal article" date="2009" name="J. Bacteriol.">
        <title>Complete genome sequence of Robiginitalea biformata HTCC2501.</title>
        <authorList>
            <person name="Oh H.M."/>
            <person name="Giovannoni S.J."/>
            <person name="Lee K."/>
            <person name="Ferriera S."/>
            <person name="Johnson J."/>
            <person name="Cho J.C."/>
        </authorList>
    </citation>
    <scope>NUCLEOTIDE SEQUENCE [LARGE SCALE GENOMIC DNA]</scope>
    <source>
        <strain evidence="4">ATCC BAA-864 / HTCC2501 / KCTC 12146</strain>
    </source>
</reference>
<keyword evidence="2" id="KW-0677">Repeat</keyword>
<evidence type="ECO:0000256" key="2">
    <source>
        <dbReference type="ARBA" id="ARBA00022737"/>
    </source>
</evidence>
<keyword evidence="4" id="KW-1185">Reference proteome</keyword>
<dbReference type="EMBL" id="CP001712">
    <property type="protein sequence ID" value="EAR14229.1"/>
    <property type="molecule type" value="Genomic_DNA"/>
</dbReference>
<dbReference type="SUPFAM" id="SSF52058">
    <property type="entry name" value="L domain-like"/>
    <property type="match status" value="1"/>
</dbReference>
<evidence type="ECO:0008006" key="5">
    <source>
        <dbReference type="Google" id="ProtNLM"/>
    </source>
</evidence>
<dbReference type="KEGG" id="rbi:RB2501_02355"/>
<evidence type="ECO:0000313" key="3">
    <source>
        <dbReference type="EMBL" id="EAR14229.1"/>
    </source>
</evidence>
<evidence type="ECO:0000313" key="4">
    <source>
        <dbReference type="Proteomes" id="UP000009049"/>
    </source>
</evidence>
<dbReference type="GO" id="GO:0035591">
    <property type="term" value="F:signaling adaptor activity"/>
    <property type="evidence" value="ECO:0007669"/>
    <property type="project" value="TreeGrafter"/>
</dbReference>
<dbReference type="HOGENOM" id="CLU_1331102_0_0_10"/>
<dbReference type="PANTHER" id="PTHR47566:SF1">
    <property type="entry name" value="PROTEIN NUD1"/>
    <property type="match status" value="1"/>
</dbReference>
<dbReference type="InterPro" id="IPR032675">
    <property type="entry name" value="LRR_dom_sf"/>
</dbReference>
<dbReference type="STRING" id="313596.RB2501_02355"/>
<sequence>MILPAVLILGCSDDEKEVSTEYPPDPLTEIPDARFEAALVNLGYDDTVDGNVRTSAIAFVEDLNLDNREIENLSGIEDFKELVNLSVRGNNLENLDLSANTSLLFIWAENNAITSLSIGQNTEIEKIGLSGNQLESISLSTYTRLQLLTLANNQISRLDVSAFPDLNTMAAEGNPLNCIQVSAVQLDNIPGNWSKDATAEYSEDCP</sequence>
<dbReference type="Gene3D" id="3.80.10.10">
    <property type="entry name" value="Ribonuclease Inhibitor"/>
    <property type="match status" value="1"/>
</dbReference>
<proteinExistence type="predicted"/>
<name>A4CPA8_ROBBH</name>
<keyword evidence="1" id="KW-0433">Leucine-rich repeat</keyword>
<organism evidence="3 4">
    <name type="scientific">Robiginitalea biformata (strain ATCC BAA-864 / DSM 15991 / KCTC 12146 / HTCC2501)</name>
    <dbReference type="NCBI Taxonomy" id="313596"/>
    <lineage>
        <taxon>Bacteria</taxon>
        <taxon>Pseudomonadati</taxon>
        <taxon>Bacteroidota</taxon>
        <taxon>Flavobacteriia</taxon>
        <taxon>Flavobacteriales</taxon>
        <taxon>Flavobacteriaceae</taxon>
        <taxon>Robiginitalea</taxon>
    </lineage>
</organism>
<dbReference type="PANTHER" id="PTHR47566">
    <property type="match status" value="1"/>
</dbReference>
<dbReference type="AlphaFoldDB" id="A4CPA8"/>
<protein>
    <recommendedName>
        <fullName evidence="5">Leucine-rich repeat domain-containing protein</fullName>
    </recommendedName>
</protein>
<dbReference type="Proteomes" id="UP000009049">
    <property type="component" value="Chromosome"/>
</dbReference>
<accession>A4CPA8</accession>
<dbReference type="eggNOG" id="COG4886">
    <property type="taxonomic scope" value="Bacteria"/>
</dbReference>
<evidence type="ECO:0000256" key="1">
    <source>
        <dbReference type="ARBA" id="ARBA00022614"/>
    </source>
</evidence>